<protein>
    <submittedName>
        <fullName evidence="3">ABC transporter substrate-binding protein</fullName>
    </submittedName>
</protein>
<keyword evidence="4" id="KW-1185">Reference proteome</keyword>
<name>A0ABU6K6L3_9RHOO</name>
<evidence type="ECO:0000256" key="1">
    <source>
        <dbReference type="SAM" id="SignalP"/>
    </source>
</evidence>
<feature type="signal peptide" evidence="1">
    <location>
        <begin position="1"/>
        <end position="25"/>
    </location>
</feature>
<dbReference type="PANTHER" id="PTHR30024">
    <property type="entry name" value="ALIPHATIC SULFONATES-BINDING PROTEIN-RELATED"/>
    <property type="match status" value="1"/>
</dbReference>
<organism evidence="3 4">
    <name type="scientific">Uliginosibacterium silvisoli</name>
    <dbReference type="NCBI Taxonomy" id="3114758"/>
    <lineage>
        <taxon>Bacteria</taxon>
        <taxon>Pseudomonadati</taxon>
        <taxon>Pseudomonadota</taxon>
        <taxon>Betaproteobacteria</taxon>
        <taxon>Rhodocyclales</taxon>
        <taxon>Zoogloeaceae</taxon>
        <taxon>Uliginosibacterium</taxon>
    </lineage>
</organism>
<comment type="caution">
    <text evidence="3">The sequence shown here is derived from an EMBL/GenBank/DDBJ whole genome shotgun (WGS) entry which is preliminary data.</text>
</comment>
<evidence type="ECO:0000313" key="3">
    <source>
        <dbReference type="EMBL" id="MEC5387534.1"/>
    </source>
</evidence>
<proteinExistence type="predicted"/>
<reference evidence="3 4" key="1">
    <citation type="submission" date="2024-01" db="EMBL/GenBank/DDBJ databases">
        <title>Uliginosibacterium soil sp. nov.</title>
        <authorList>
            <person name="Lv Y."/>
        </authorList>
    </citation>
    <scope>NUCLEOTIDE SEQUENCE [LARGE SCALE GENOMIC DNA]</scope>
    <source>
        <strain evidence="3 4">H3</strain>
    </source>
</reference>
<gene>
    <name evidence="3" type="ORF">VVD49_17515</name>
</gene>
<evidence type="ECO:0000259" key="2">
    <source>
        <dbReference type="Pfam" id="PF09084"/>
    </source>
</evidence>
<dbReference type="Proteomes" id="UP001331561">
    <property type="component" value="Unassembled WGS sequence"/>
</dbReference>
<keyword evidence="1" id="KW-0732">Signal</keyword>
<feature type="domain" description="SsuA/THI5-like" evidence="2">
    <location>
        <begin position="72"/>
        <end position="257"/>
    </location>
</feature>
<dbReference type="Gene3D" id="3.40.190.10">
    <property type="entry name" value="Periplasmic binding protein-like II"/>
    <property type="match status" value="2"/>
</dbReference>
<dbReference type="SUPFAM" id="SSF53850">
    <property type="entry name" value="Periplasmic binding protein-like II"/>
    <property type="match status" value="1"/>
</dbReference>
<feature type="chain" id="PRO_5046630348" evidence="1">
    <location>
        <begin position="26"/>
        <end position="340"/>
    </location>
</feature>
<dbReference type="InterPro" id="IPR015168">
    <property type="entry name" value="SsuA/THI5"/>
</dbReference>
<dbReference type="EMBL" id="JAYXHS010000003">
    <property type="protein sequence ID" value="MEC5387534.1"/>
    <property type="molecule type" value="Genomic_DNA"/>
</dbReference>
<dbReference type="Pfam" id="PF09084">
    <property type="entry name" value="NMT1"/>
    <property type="match status" value="1"/>
</dbReference>
<sequence length="340" mass="37201">MTRTLRSTLLGFAAAFISVAAFAQAAPKPEVTDIRYQGWATQVTFPELAEDLGYIAPLKLKWVGNTISGPQDVQSVATGEIDIGGAFNGAILKLIAAKAPIKPVLGHYGIDDKNYHGFFVLDNSPIKSARDFIGKKVGVNTLGAHIEFTLREYLTRNGLTPDEIKQVTLVALPPVNTEQALRQGQIDVAALFSVLRDKAVERGGVRAVFTDYELFGKFTAGTYVLNEKFIKANPNATHLLVTGVARAIDWAQTQPVEVVRARFEKIIVARQRNEDTSSLKYWKSTGIANKGGVVEDKELQIWIDWLAKDGVIKPGQLKASQTYTNAFNDYAKKPPVVAAK</sequence>
<dbReference type="PANTHER" id="PTHR30024:SF2">
    <property type="entry name" value="ABC TRANSPORTER SUBSTRATE-BINDING PROTEIN"/>
    <property type="match status" value="1"/>
</dbReference>
<evidence type="ECO:0000313" key="4">
    <source>
        <dbReference type="Proteomes" id="UP001331561"/>
    </source>
</evidence>
<accession>A0ABU6K6L3</accession>
<dbReference type="RefSeq" id="WP_327600503.1">
    <property type="nucleotide sequence ID" value="NZ_JAYXHS010000003.1"/>
</dbReference>